<accession>A0A7X0VG40</accession>
<feature type="compositionally biased region" description="Basic residues" evidence="2">
    <location>
        <begin position="1"/>
        <end position="11"/>
    </location>
</feature>
<dbReference type="Gene3D" id="1.10.287.1490">
    <property type="match status" value="1"/>
</dbReference>
<proteinExistence type="predicted"/>
<keyword evidence="4" id="KW-1185">Reference proteome</keyword>
<keyword evidence="1" id="KW-0175">Coiled coil</keyword>
<evidence type="ECO:0000313" key="4">
    <source>
        <dbReference type="Proteomes" id="UP000547209"/>
    </source>
</evidence>
<evidence type="ECO:0000313" key="3">
    <source>
        <dbReference type="EMBL" id="MBB6671933.1"/>
    </source>
</evidence>
<feature type="region of interest" description="Disordered" evidence="2">
    <location>
        <begin position="1"/>
        <end position="54"/>
    </location>
</feature>
<evidence type="ECO:0000256" key="2">
    <source>
        <dbReference type="SAM" id="MobiDB-lite"/>
    </source>
</evidence>
<dbReference type="Proteomes" id="UP000547209">
    <property type="component" value="Unassembled WGS sequence"/>
</dbReference>
<dbReference type="EMBL" id="JACJVP010000024">
    <property type="protein sequence ID" value="MBB6671933.1"/>
    <property type="molecule type" value="Genomic_DNA"/>
</dbReference>
<organism evidence="3 4">
    <name type="scientific">Cohnella nanjingensis</name>
    <dbReference type="NCBI Taxonomy" id="1387779"/>
    <lineage>
        <taxon>Bacteria</taxon>
        <taxon>Bacillati</taxon>
        <taxon>Bacillota</taxon>
        <taxon>Bacilli</taxon>
        <taxon>Bacillales</taxon>
        <taxon>Paenibacillaceae</taxon>
        <taxon>Cohnella</taxon>
    </lineage>
</organism>
<gene>
    <name evidence="3" type="ORF">H7C19_14680</name>
</gene>
<sequence>MLSPFLKKKKSSERLPEQDLSEQSASYDLPEDALTLLDTPDSGEESSSSIFAKKSPMDKKSLDLVFAVEQMIQAKQGIEASNYEMQDRLNYANGHIDRLNKDLKNLNKVIEDREKSIMELEQKLTEKNLKVDQMMDDYRELQSVLSDEIEELKGANEVERQKYASLLQKNNETQAEKNKRIGELEEKIGKLEVEHTHMKQKFETLRQEKAYLVNMVNDFTARMTSPFSPTASANDGIATE</sequence>
<protein>
    <submittedName>
        <fullName evidence="3">Uncharacterized protein</fullName>
    </submittedName>
</protein>
<evidence type="ECO:0000256" key="1">
    <source>
        <dbReference type="SAM" id="Coils"/>
    </source>
</evidence>
<dbReference type="RefSeq" id="WP_185143409.1">
    <property type="nucleotide sequence ID" value="NZ_JACJVP010000024.1"/>
</dbReference>
<dbReference type="AlphaFoldDB" id="A0A7X0VG40"/>
<name>A0A7X0VG40_9BACL</name>
<comment type="caution">
    <text evidence="3">The sequence shown here is derived from an EMBL/GenBank/DDBJ whole genome shotgun (WGS) entry which is preliminary data.</text>
</comment>
<feature type="coiled-coil region" evidence="1">
    <location>
        <begin position="96"/>
        <end position="208"/>
    </location>
</feature>
<reference evidence="3 4" key="1">
    <citation type="submission" date="2020-08" db="EMBL/GenBank/DDBJ databases">
        <title>Cohnella phylogeny.</title>
        <authorList>
            <person name="Dunlap C."/>
        </authorList>
    </citation>
    <scope>NUCLEOTIDE SEQUENCE [LARGE SCALE GENOMIC DNA]</scope>
    <source>
        <strain evidence="3 4">DSM 28246</strain>
    </source>
</reference>